<name>A0A0J8U3A6_COCIT</name>
<organism evidence="1 2">
    <name type="scientific">Coccidioides immitis RMSCC 3703</name>
    <dbReference type="NCBI Taxonomy" id="454286"/>
    <lineage>
        <taxon>Eukaryota</taxon>
        <taxon>Fungi</taxon>
        <taxon>Dikarya</taxon>
        <taxon>Ascomycota</taxon>
        <taxon>Pezizomycotina</taxon>
        <taxon>Eurotiomycetes</taxon>
        <taxon>Eurotiomycetidae</taxon>
        <taxon>Onygenales</taxon>
        <taxon>Onygenaceae</taxon>
        <taxon>Coccidioides</taxon>
    </lineage>
</organism>
<proteinExistence type="predicted"/>
<dbReference type="Proteomes" id="UP000054559">
    <property type="component" value="Unassembled WGS sequence"/>
</dbReference>
<evidence type="ECO:0000313" key="1">
    <source>
        <dbReference type="EMBL" id="KMU81192.1"/>
    </source>
</evidence>
<dbReference type="EMBL" id="DS268125">
    <property type="protein sequence ID" value="KMU81192.1"/>
    <property type="molecule type" value="Genomic_DNA"/>
</dbReference>
<gene>
    <name evidence="1" type="ORF">CISG_02569</name>
</gene>
<accession>A0A0J8U3A6</accession>
<protein>
    <submittedName>
        <fullName evidence="1">Uncharacterized protein</fullName>
    </submittedName>
</protein>
<evidence type="ECO:0000313" key="2">
    <source>
        <dbReference type="Proteomes" id="UP000054559"/>
    </source>
</evidence>
<reference evidence="2" key="1">
    <citation type="journal article" date="2010" name="Genome Res.">
        <title>Population genomic sequencing of Coccidioides fungi reveals recent hybridization and transposon control.</title>
        <authorList>
            <person name="Neafsey D.E."/>
            <person name="Barker B.M."/>
            <person name="Sharpton T.J."/>
            <person name="Stajich J.E."/>
            <person name="Park D.J."/>
            <person name="Whiston E."/>
            <person name="Hung C.-Y."/>
            <person name="McMahan C."/>
            <person name="White J."/>
            <person name="Sykes S."/>
            <person name="Heiman D."/>
            <person name="Young S."/>
            <person name="Zeng Q."/>
            <person name="Abouelleil A."/>
            <person name="Aftuck L."/>
            <person name="Bessette D."/>
            <person name="Brown A."/>
            <person name="FitzGerald M."/>
            <person name="Lui A."/>
            <person name="Macdonald J.P."/>
            <person name="Priest M."/>
            <person name="Orbach M.J."/>
            <person name="Galgiani J.N."/>
            <person name="Kirkland T.N."/>
            <person name="Cole G.T."/>
            <person name="Birren B.W."/>
            <person name="Henn M.R."/>
            <person name="Taylor J.W."/>
            <person name="Rounsley S.D."/>
        </authorList>
    </citation>
    <scope>NUCLEOTIDE SEQUENCE [LARGE SCALE GENOMIC DNA]</scope>
    <source>
        <strain evidence="2">RMSCC 3703</strain>
    </source>
</reference>
<dbReference type="AlphaFoldDB" id="A0A0J8U3A6"/>
<sequence>MNGKAVDIRLGFRAGVDFKPGVSKGAVQASNDLPIDKGRYRRYQTFHNDKDKHIDQSHPPPRYKARRTFPQSQQLQFNTHKGSLLSGLAGLTTSSTNTGELLLRKCTPCRGFAVEPQRGSAGSYPAESATSWLRALSTVVRSALFSFDDHLDTLVLGLFLVVSIENRALGRGCEQSVPSSVSLTSFGTPLENRTFLGLHSTRPRRLDPFLWITSSKSRLVGL</sequence>